<evidence type="ECO:0000259" key="2">
    <source>
        <dbReference type="Pfam" id="PF09463"/>
    </source>
</evidence>
<dbReference type="InParanoid" id="A0A2P6NAB8"/>
<organism evidence="3 4">
    <name type="scientific">Planoprotostelium fungivorum</name>
    <dbReference type="NCBI Taxonomy" id="1890364"/>
    <lineage>
        <taxon>Eukaryota</taxon>
        <taxon>Amoebozoa</taxon>
        <taxon>Evosea</taxon>
        <taxon>Variosea</taxon>
        <taxon>Cavosteliida</taxon>
        <taxon>Cavosteliaceae</taxon>
        <taxon>Planoprotostelium</taxon>
    </lineage>
</organism>
<evidence type="ECO:0000313" key="4">
    <source>
        <dbReference type="Proteomes" id="UP000241769"/>
    </source>
</evidence>
<feature type="signal peptide" evidence="1">
    <location>
        <begin position="1"/>
        <end position="18"/>
    </location>
</feature>
<feature type="chain" id="PRO_5015200314" evidence="1">
    <location>
        <begin position="19"/>
        <end position="226"/>
    </location>
</feature>
<keyword evidence="1" id="KW-0732">Signal</keyword>
<reference evidence="3 4" key="1">
    <citation type="journal article" date="2018" name="Genome Biol. Evol.">
        <title>Multiple Roots of Fruiting Body Formation in Amoebozoa.</title>
        <authorList>
            <person name="Hillmann F."/>
            <person name="Forbes G."/>
            <person name="Novohradska S."/>
            <person name="Ferling I."/>
            <person name="Riege K."/>
            <person name="Groth M."/>
            <person name="Westermann M."/>
            <person name="Marz M."/>
            <person name="Spaller T."/>
            <person name="Winckler T."/>
            <person name="Schaap P."/>
            <person name="Glockner G."/>
        </authorList>
    </citation>
    <scope>NUCLEOTIDE SEQUENCE [LARGE SCALE GENOMIC DNA]</scope>
    <source>
        <strain evidence="3 4">Jena</strain>
    </source>
</reference>
<protein>
    <submittedName>
        <fullName evidence="3">Keratin-associated protein 10-9-like isoform 2</fullName>
    </submittedName>
</protein>
<evidence type="ECO:0000256" key="1">
    <source>
        <dbReference type="SAM" id="SignalP"/>
    </source>
</evidence>
<gene>
    <name evidence="3" type="ORF">PROFUN_11333</name>
</gene>
<sequence length="226" mass="24221">MRTTLFTILLSTLLVAQAQTKCGGFAGLACPANQFCLTASMPGMADEFGVCVETDVTCGGFAGKQCPTGFTCYTPEPNRDGTNHADEMGFCIMTQPILVKKPELSCPEKPLRCPSCPETHECKRFARTATNCSYAACVPKRREPVICPQHVPTCPACVHGQTCKVTPQTRTKCAEAKCVPVSSVEMFGCVMCTADIPSCQNCQAGQKCTITPRTCKQCASVKCSSF</sequence>
<dbReference type="InterPro" id="IPR018571">
    <property type="entry name" value="Membrane_anchor_Opy2_N"/>
</dbReference>
<feature type="domain" description="Membrane anchor Opy2 N-terminal" evidence="2">
    <location>
        <begin position="145"/>
        <end position="178"/>
    </location>
</feature>
<accession>A0A2P6NAB8</accession>
<feature type="domain" description="Membrane anchor Opy2 N-terminal" evidence="2">
    <location>
        <begin position="189"/>
        <end position="223"/>
    </location>
</feature>
<name>A0A2P6NAB8_9EUKA</name>
<evidence type="ECO:0000313" key="3">
    <source>
        <dbReference type="EMBL" id="PRP80892.1"/>
    </source>
</evidence>
<comment type="caution">
    <text evidence="3">The sequence shown here is derived from an EMBL/GenBank/DDBJ whole genome shotgun (WGS) entry which is preliminary data.</text>
</comment>
<dbReference type="AlphaFoldDB" id="A0A2P6NAB8"/>
<dbReference type="Pfam" id="PF09463">
    <property type="entry name" value="Opy2"/>
    <property type="match status" value="2"/>
</dbReference>
<dbReference type="EMBL" id="MDYQ01000135">
    <property type="protein sequence ID" value="PRP80892.1"/>
    <property type="molecule type" value="Genomic_DNA"/>
</dbReference>
<proteinExistence type="predicted"/>
<keyword evidence="4" id="KW-1185">Reference proteome</keyword>
<dbReference type="Proteomes" id="UP000241769">
    <property type="component" value="Unassembled WGS sequence"/>
</dbReference>